<dbReference type="GO" id="GO:0005524">
    <property type="term" value="F:ATP binding"/>
    <property type="evidence" value="ECO:0007669"/>
    <property type="project" value="InterPro"/>
</dbReference>
<protein>
    <recommendedName>
        <fullName evidence="2">AAA+ ATPase domain-containing protein</fullName>
    </recommendedName>
</protein>
<dbReference type="Pfam" id="PF22942">
    <property type="entry name" value="DUF7025"/>
    <property type="match status" value="1"/>
</dbReference>
<sequence>MSHSSTHSRSNTPVQIHDIFETHTASTPSSSPTAVLKLRGTADSNSTIPPTMPPATTSTVDEPRENDNSTLEDIADDLANLRSKLRAHGARLSKPLENGATPTNGASTVETVPALEKRVEELMRELEALKTSTELLKKQNEPKNDSTVASNDDSEPSPPSTKDEEKLEIKFIDLVDKSSSSRSQFGLKVKQKCYENPITIIRYFVKEATGVQTLVRECMVIESEGIIAALRKTVDYHIIAYNGNFLEIEAPYGLIIWYYQKLKAYRQALCEASDPDTTVTDGKHLDLLLDYFKKEYSEELHDARNFEDPNQRFCTFESVWQLFRPGTVVVTKVDSPEHGFMRRAFIVADVDRVEEYPVFCIKQPKPIEEAVRDEREYTYYYQMKAVNAYRIDLWAFDSDGTKYGRRSYRMHIENFIGEQEITSLNAYPIRFHPQSEAIQKELIDRGSWFLQLQLNTYRQYDGTLFGTYEKLKGRVVIDLEAYQRQPDSKYDDSNRITLGIDSFVGRCSCESCNNGDMATNSRKFNVTDCIPLSNTEVFTDEMKLLFPSYTYGFVLKERRWVKIAVAKLKEIEFAQDAFEELQLDSDTKHIVEAISARHGGEEVHSDIIAGKGNGVVALFHGPPGSGKTLTAESIAEYTKRPLITVTCGDFGIEATIVEKNLTNIFNLGKAWNAVLLLDEADVFLQSRDIKDLQRNSLVSVFLRHLEYFEGTLILTTNRVDTFDEAFQSRILVPIRFPSLDEDARYQLWERFLSHLEIAGYANARKLTGLLVKLSQKKLNGRQIRNTVRTAWAIAQLDRKQLHEDHIHSVLRLHEQFKEQVGEIKKALLEEMNGGVFGGHVGDGDGEEGGEGFY</sequence>
<dbReference type="GO" id="GO:0016887">
    <property type="term" value="F:ATP hydrolysis activity"/>
    <property type="evidence" value="ECO:0007669"/>
    <property type="project" value="InterPro"/>
</dbReference>
<dbReference type="PANTHER" id="PTHR46411">
    <property type="entry name" value="FAMILY ATPASE, PUTATIVE-RELATED"/>
    <property type="match status" value="1"/>
</dbReference>
<dbReference type="InParanoid" id="A0A4S2MY39"/>
<dbReference type="InterPro" id="IPR003959">
    <property type="entry name" value="ATPase_AAA_core"/>
</dbReference>
<dbReference type="Proteomes" id="UP000298138">
    <property type="component" value="Unassembled WGS sequence"/>
</dbReference>
<gene>
    <name evidence="3" type="ORF">EX30DRAFT_358671</name>
</gene>
<dbReference type="Gene3D" id="3.40.50.300">
    <property type="entry name" value="P-loop containing nucleotide triphosphate hydrolases"/>
    <property type="match status" value="1"/>
</dbReference>
<dbReference type="STRING" id="341454.A0A4S2MY39"/>
<dbReference type="AlphaFoldDB" id="A0A4S2MY39"/>
<keyword evidence="4" id="KW-1185">Reference proteome</keyword>
<evidence type="ECO:0000313" key="4">
    <source>
        <dbReference type="Proteomes" id="UP000298138"/>
    </source>
</evidence>
<dbReference type="InterPro" id="IPR027417">
    <property type="entry name" value="P-loop_NTPase"/>
</dbReference>
<dbReference type="EMBL" id="ML220118">
    <property type="protein sequence ID" value="TGZ81577.1"/>
    <property type="molecule type" value="Genomic_DNA"/>
</dbReference>
<dbReference type="SUPFAM" id="SSF52540">
    <property type="entry name" value="P-loop containing nucleoside triphosphate hydrolases"/>
    <property type="match status" value="1"/>
</dbReference>
<feature type="compositionally biased region" description="Basic and acidic residues" evidence="1">
    <location>
        <begin position="135"/>
        <end position="144"/>
    </location>
</feature>
<dbReference type="Pfam" id="PF00004">
    <property type="entry name" value="AAA"/>
    <property type="match status" value="1"/>
</dbReference>
<name>A0A4S2MY39_9PEZI</name>
<feature type="domain" description="AAA+ ATPase" evidence="2">
    <location>
        <begin position="613"/>
        <end position="740"/>
    </location>
</feature>
<feature type="compositionally biased region" description="Polar residues" evidence="1">
    <location>
        <begin position="1"/>
        <end position="14"/>
    </location>
</feature>
<feature type="region of interest" description="Disordered" evidence="1">
    <location>
        <begin position="1"/>
        <end position="68"/>
    </location>
</feature>
<dbReference type="OrthoDB" id="10042665at2759"/>
<dbReference type="InterPro" id="IPR054289">
    <property type="entry name" value="DUF7025"/>
</dbReference>
<dbReference type="InterPro" id="IPR056599">
    <property type="entry name" value="AAA_lid_fung"/>
</dbReference>
<evidence type="ECO:0000313" key="3">
    <source>
        <dbReference type="EMBL" id="TGZ81577.1"/>
    </source>
</evidence>
<dbReference type="SMART" id="SM00382">
    <property type="entry name" value="AAA"/>
    <property type="match status" value="1"/>
</dbReference>
<dbReference type="Pfam" id="PF23232">
    <property type="entry name" value="AAA_lid_13"/>
    <property type="match status" value="1"/>
</dbReference>
<proteinExistence type="predicted"/>
<dbReference type="InterPro" id="IPR003593">
    <property type="entry name" value="AAA+_ATPase"/>
</dbReference>
<reference evidence="3 4" key="1">
    <citation type="submission" date="2019-04" db="EMBL/GenBank/DDBJ databases">
        <title>Comparative genomics and transcriptomics to analyze fruiting body development in filamentous ascomycetes.</title>
        <authorList>
            <consortium name="DOE Joint Genome Institute"/>
            <person name="Lutkenhaus R."/>
            <person name="Traeger S."/>
            <person name="Breuer J."/>
            <person name="Kuo A."/>
            <person name="Lipzen A."/>
            <person name="Pangilinan J."/>
            <person name="Dilworth D."/>
            <person name="Sandor L."/>
            <person name="Poggeler S."/>
            <person name="Barry K."/>
            <person name="Grigoriev I.V."/>
            <person name="Nowrousian M."/>
        </authorList>
    </citation>
    <scope>NUCLEOTIDE SEQUENCE [LARGE SCALE GENOMIC DNA]</scope>
    <source>
        <strain evidence="3 4">CBS 389.68</strain>
    </source>
</reference>
<feature type="region of interest" description="Disordered" evidence="1">
    <location>
        <begin position="133"/>
        <end position="164"/>
    </location>
</feature>
<feature type="compositionally biased region" description="Polar residues" evidence="1">
    <location>
        <begin position="42"/>
        <end position="60"/>
    </location>
</feature>
<evidence type="ECO:0000256" key="1">
    <source>
        <dbReference type="SAM" id="MobiDB-lite"/>
    </source>
</evidence>
<feature type="compositionally biased region" description="Polar residues" evidence="1">
    <location>
        <begin position="100"/>
        <end position="110"/>
    </location>
</feature>
<evidence type="ECO:0000259" key="2">
    <source>
        <dbReference type="SMART" id="SM00382"/>
    </source>
</evidence>
<organism evidence="3 4">
    <name type="scientific">Ascodesmis nigricans</name>
    <dbReference type="NCBI Taxonomy" id="341454"/>
    <lineage>
        <taxon>Eukaryota</taxon>
        <taxon>Fungi</taxon>
        <taxon>Dikarya</taxon>
        <taxon>Ascomycota</taxon>
        <taxon>Pezizomycotina</taxon>
        <taxon>Pezizomycetes</taxon>
        <taxon>Pezizales</taxon>
        <taxon>Ascodesmidaceae</taxon>
        <taxon>Ascodesmis</taxon>
    </lineage>
</organism>
<dbReference type="CDD" id="cd19481">
    <property type="entry name" value="RecA-like_protease"/>
    <property type="match status" value="1"/>
</dbReference>
<dbReference type="PANTHER" id="PTHR46411:SF3">
    <property type="entry name" value="AAA+ ATPASE DOMAIN-CONTAINING PROTEIN"/>
    <property type="match status" value="1"/>
</dbReference>
<accession>A0A4S2MY39</accession>
<feature type="region of interest" description="Disordered" evidence="1">
    <location>
        <begin position="89"/>
        <end position="112"/>
    </location>
</feature>
<feature type="compositionally biased region" description="Low complexity" evidence="1">
    <location>
        <begin position="22"/>
        <end position="34"/>
    </location>
</feature>